<evidence type="ECO:0000256" key="4">
    <source>
        <dbReference type="ARBA" id="ARBA00022801"/>
    </source>
</evidence>
<protein>
    <submittedName>
        <fullName evidence="12">Chromo domain-containing protein</fullName>
    </submittedName>
</protein>
<feature type="compositionally biased region" description="Polar residues" evidence="7">
    <location>
        <begin position="378"/>
        <end position="388"/>
    </location>
</feature>
<feature type="compositionally biased region" description="Basic and acidic residues" evidence="7">
    <location>
        <begin position="341"/>
        <end position="352"/>
    </location>
</feature>
<keyword evidence="4" id="KW-0378">Hydrolase</keyword>
<sequence length="1886" mass="209645">MGGLNTHGASFLQELTVDETGKDVFGKPQEQQPRVYSSYPDPQVGSYPDLSNESYYNGRCNPDTYYYGQHQYLPRHGERSKYTESPFPQPNTMVPQTVPHPPVVPKALPGPHAGSSSHWDTGVAGEIQLDVGSCMSKPPFRPGIPIPNITYPTHHQSTIHDTPSVASQCDSYLNQPHSNLQSDYSNAERTAPFRQNFNVVHSAPLRSPVSVNGGNTPRYADSSEAGLSYSSLPTSAGRQTPKMHPRSQKCSTRNAPKNRPTLSPDVPGHTPSSTSMADVQAFEAGNTKSLLSPAVAMFHHPIEVSPKYMRSEFQTESAQCRVPSALENLSRMLPTESSEFGSRKCSESERNKPSSSSPNVNHYPHSLIMGPSDPLPRNSCSDMSSRVSHLSPRGGPSDSANAAFGCPPDGRFSSLSTATPAVDYRSGLTCVTSVPPYDRGSQLHSPSEWMDPVNRKSDSSHSPFSSNVSPEAISRPRAGNGFSDVPLSGSTYSTGTCCPPQTYRRTQLPPSHLTPPLVAPFTTAPTATLNDSVCTASASVSTFDAPPSPTAGFTPSFAQSQTNLPPLLRRESSMHSSTPESPTSEASRQQALRKARNERRRLSRQRKRELEMQSGTPKSPSGPDGSQLQRPPQTSEEPSGFDSVSQSELAKLETPRKGRFSARKSTCTTVPKKPKRLAQKKAKETAGLEVTEDTHSADFDADLDAVTATDDKASLLTPDLKRKQSDSSSQPEASDTKIDEDALLPKRPRPPRPRPPRPKKRRPLRSLLKKKRRCAYYGEDSDSGSDVSSRFSERRSGSSFRKVKSSADLSNSVQTSDLAEESFLSNRPSLTISSTRKSERNTGDRKKYNIDSVDFGLSDEDEDSEGSETPTTGRGRSDTVDESSAYKVVEKILGRRMSTRAVLQPNEKCNAPGDQAATNSEKNKTEPSHKVQADEVEEEVEEFYVKYKGLSYMHCEWKPVDEIQDPRFSIKLKKFLAKGTRENLDEDEEVVLFNPDYVEVERVLDVNIYNRQGELITEDVLSNRRLNTTGELHPAEIKRQAKRERERKRARALRAAKLRARQVETVAVTSSTLEECATPNTEEAETDFMPTDPALVAPTPSPARKTTSDLLIAAPATSEPATDSSASEATDPPTTRNALATTDASQPSSMAAAGEDDVAASGSDITSPQAGPENPDDDSVTPNPHALPEFSDKRIQEARSEEEGETDSKAETGPAFEDDGSQPATISYYLVKWRSLPYEDATWELAEDVDPSKVKEFMRHRNPPKDVPVLRDSNYSIIRPDPSLWRPITDNSEYKNANKLREYQVEGVNWLNFCWYNKRNCILADEMGLGKTVQSIAFLLEVFAAGVKGPFLIIVPLSTVGNWQREFENWSDLNVVVYHGSGVSRRMIQDYEIFYRKKGSSHGGSQYRHDVYKFHALITTFEILMSDIEFFGKIHWAVAIIDEAHRLKNKKCKLGEGLRYLELDHRVLLTGTPLQNNVEELFGLLNFLEPERFSCASTFLAEYGELKTEAQVEDLKSLLKPMMLRRLKEDVEKSLAPKEETIIEVLGTTFLARHSSIVKYEMVELTNLQKKYYRAIMERNFNFLCKGTTGTNMPNLMNVMMELRKCCNHPFLIKGAEEAIHNEERAIVISIAAPRPYLRDSQTGPAFFHLLSLSQAEADPNSTYNEEQAMFNALLNASGKLVLIHKLLPKLKAGGHKVLIFSQMIRVLDILEDYLVHQGFSFERIDGRIHGLLRQEAIDRFCSGKHLNRMLIFTPHSKLLFVQEQVNDDIFPFGCVRISTNPILPSDSADPDKFVFLLCTKAGGLGINLTAADVVIIYDSDWNPQNDLQAQARCHRIGQQKMVKVYRLITRNTYEREMFDRASLKLGLDRAVLQSMGSKEARQVRT</sequence>
<dbReference type="Pfam" id="PF00176">
    <property type="entry name" value="SNF2-rel_dom"/>
    <property type="match status" value="1"/>
</dbReference>
<feature type="region of interest" description="Disordered" evidence="7">
    <location>
        <begin position="205"/>
        <end position="274"/>
    </location>
</feature>
<dbReference type="InterPro" id="IPR016197">
    <property type="entry name" value="Chromo-like_dom_sf"/>
</dbReference>
<evidence type="ECO:0000313" key="11">
    <source>
        <dbReference type="Proteomes" id="UP000275846"/>
    </source>
</evidence>
<feature type="compositionally biased region" description="Low complexity" evidence="7">
    <location>
        <begin position="460"/>
        <end position="469"/>
    </location>
</feature>
<gene>
    <name evidence="10" type="ORF">SSLN_LOCUS426</name>
</gene>
<dbReference type="SUPFAM" id="SSF54160">
    <property type="entry name" value="Chromo domain-like"/>
    <property type="match status" value="2"/>
</dbReference>
<feature type="compositionally biased region" description="Basic residues" evidence="7">
    <location>
        <begin position="591"/>
        <end position="607"/>
    </location>
</feature>
<dbReference type="GO" id="GO:0003682">
    <property type="term" value="F:chromatin binding"/>
    <property type="evidence" value="ECO:0007669"/>
    <property type="project" value="TreeGrafter"/>
</dbReference>
<evidence type="ECO:0000256" key="6">
    <source>
        <dbReference type="ARBA" id="ARBA00023242"/>
    </source>
</evidence>
<proteinExistence type="predicted"/>
<feature type="compositionally biased region" description="Basic and acidic residues" evidence="7">
    <location>
        <begin position="836"/>
        <end position="849"/>
    </location>
</feature>
<dbReference type="Proteomes" id="UP000275846">
    <property type="component" value="Unassembled WGS sequence"/>
</dbReference>
<evidence type="ECO:0000256" key="1">
    <source>
        <dbReference type="ARBA" id="ARBA00004123"/>
    </source>
</evidence>
<dbReference type="InterPro" id="IPR049730">
    <property type="entry name" value="SNF2/RAD54-like_C"/>
</dbReference>
<feature type="compositionally biased region" description="Basic residues" evidence="7">
    <location>
        <begin position="746"/>
        <end position="774"/>
    </location>
</feature>
<dbReference type="GO" id="GO:0005524">
    <property type="term" value="F:ATP binding"/>
    <property type="evidence" value="ECO:0007669"/>
    <property type="project" value="UniProtKB-KW"/>
</dbReference>
<evidence type="ECO:0000313" key="12">
    <source>
        <dbReference type="WBParaSite" id="SSLN_0000044501-mRNA-1"/>
    </source>
</evidence>
<reference evidence="10 11" key="2">
    <citation type="submission" date="2018-11" db="EMBL/GenBank/DDBJ databases">
        <authorList>
            <consortium name="Pathogen Informatics"/>
        </authorList>
    </citation>
    <scope>NUCLEOTIDE SEQUENCE [LARGE SCALE GENOMIC DNA]</scope>
    <source>
        <strain evidence="10 11">NST_G2</strain>
    </source>
</reference>
<dbReference type="OrthoDB" id="5857104at2759"/>
<dbReference type="SMART" id="SM00490">
    <property type="entry name" value="HELICc"/>
    <property type="match status" value="1"/>
</dbReference>
<dbReference type="GO" id="GO:0140658">
    <property type="term" value="F:ATP-dependent chromatin remodeler activity"/>
    <property type="evidence" value="ECO:0007669"/>
    <property type="project" value="TreeGrafter"/>
</dbReference>
<feature type="region of interest" description="Disordered" evidence="7">
    <location>
        <begin position="1"/>
        <end position="53"/>
    </location>
</feature>
<dbReference type="InterPro" id="IPR001650">
    <property type="entry name" value="Helicase_C-like"/>
</dbReference>
<dbReference type="InterPro" id="IPR000953">
    <property type="entry name" value="Chromo/chromo_shadow_dom"/>
</dbReference>
<feature type="region of interest" description="Disordered" evidence="7">
    <location>
        <begin position="542"/>
        <end position="561"/>
    </location>
</feature>
<keyword evidence="11" id="KW-1185">Reference proteome</keyword>
<feature type="compositionally biased region" description="Basic and acidic residues" evidence="7">
    <location>
        <begin position="681"/>
        <end position="698"/>
    </location>
</feature>
<feature type="compositionally biased region" description="Polar residues" evidence="7">
    <location>
        <begin position="613"/>
        <end position="648"/>
    </location>
</feature>
<feature type="compositionally biased region" description="Polar residues" evidence="7">
    <location>
        <begin position="807"/>
        <end position="835"/>
    </location>
</feature>
<feature type="region of interest" description="Disordered" evidence="7">
    <location>
        <begin position="899"/>
        <end position="935"/>
    </location>
</feature>
<evidence type="ECO:0000256" key="7">
    <source>
        <dbReference type="SAM" id="MobiDB-lite"/>
    </source>
</evidence>
<dbReference type="GO" id="GO:0000785">
    <property type="term" value="C:chromatin"/>
    <property type="evidence" value="ECO:0007669"/>
    <property type="project" value="TreeGrafter"/>
</dbReference>
<dbReference type="CDD" id="cd18793">
    <property type="entry name" value="SF2_C_SNF"/>
    <property type="match status" value="1"/>
</dbReference>
<dbReference type="PANTHER" id="PTHR45623">
    <property type="entry name" value="CHROMODOMAIN-HELICASE-DNA-BINDING PROTEIN 3-RELATED-RELATED"/>
    <property type="match status" value="1"/>
</dbReference>
<dbReference type="Pfam" id="PF00271">
    <property type="entry name" value="Helicase_C"/>
    <property type="match status" value="2"/>
</dbReference>
<dbReference type="InterPro" id="IPR027417">
    <property type="entry name" value="P-loop_NTPase"/>
</dbReference>
<evidence type="ECO:0000259" key="8">
    <source>
        <dbReference type="PROSITE" id="PS51192"/>
    </source>
</evidence>
<keyword evidence="3" id="KW-0547">Nucleotide-binding</keyword>
<feature type="compositionally biased region" description="Polar residues" evidence="7">
    <location>
        <begin position="1119"/>
        <end position="1149"/>
    </location>
</feature>
<evidence type="ECO:0000313" key="10">
    <source>
        <dbReference type="EMBL" id="VDL85584.1"/>
    </source>
</evidence>
<evidence type="ECO:0000256" key="2">
    <source>
        <dbReference type="ARBA" id="ARBA00022737"/>
    </source>
</evidence>
<dbReference type="GO" id="GO:0005634">
    <property type="term" value="C:nucleus"/>
    <property type="evidence" value="ECO:0007669"/>
    <property type="project" value="UniProtKB-SubCell"/>
</dbReference>
<comment type="subcellular location">
    <subcellularLocation>
        <location evidence="1">Nucleus</location>
    </subcellularLocation>
</comment>
<dbReference type="SMART" id="SM00298">
    <property type="entry name" value="CHROMO"/>
    <property type="match status" value="2"/>
</dbReference>
<dbReference type="PROSITE" id="PS51192">
    <property type="entry name" value="HELICASE_ATP_BIND_1"/>
    <property type="match status" value="1"/>
</dbReference>
<dbReference type="InterPro" id="IPR023780">
    <property type="entry name" value="Chromo_domain"/>
</dbReference>
<dbReference type="PANTHER" id="PTHR45623:SF11">
    <property type="entry name" value="KISMET, ISOFORM C"/>
    <property type="match status" value="1"/>
</dbReference>
<evidence type="ECO:0000256" key="3">
    <source>
        <dbReference type="ARBA" id="ARBA00022741"/>
    </source>
</evidence>
<dbReference type="Pfam" id="PF00385">
    <property type="entry name" value="Chromo"/>
    <property type="match status" value="1"/>
</dbReference>
<feature type="region of interest" description="Disordered" evidence="7">
    <location>
        <begin position="570"/>
        <end position="883"/>
    </location>
</feature>
<reference evidence="12" key="1">
    <citation type="submission" date="2016-06" db="UniProtKB">
        <authorList>
            <consortium name="WormBaseParasite"/>
        </authorList>
    </citation>
    <scope>IDENTIFICATION</scope>
</reference>
<keyword evidence="5" id="KW-0067">ATP-binding</keyword>
<dbReference type="Gene3D" id="3.40.50.10810">
    <property type="entry name" value="Tandem AAA-ATPase domain"/>
    <property type="match status" value="1"/>
</dbReference>
<dbReference type="PROSITE" id="PS51194">
    <property type="entry name" value="HELICASE_CTER"/>
    <property type="match status" value="1"/>
</dbReference>
<dbReference type="CDD" id="cd17995">
    <property type="entry name" value="DEXHc_CHD6_7_8_9"/>
    <property type="match status" value="1"/>
</dbReference>
<feature type="compositionally biased region" description="Acidic residues" evidence="7">
    <location>
        <begin position="857"/>
        <end position="866"/>
    </location>
</feature>
<feature type="compositionally biased region" description="Basic and acidic residues" evidence="7">
    <location>
        <begin position="921"/>
        <end position="933"/>
    </location>
</feature>
<organism evidence="12">
    <name type="scientific">Schistocephalus solidus</name>
    <name type="common">Tapeworm</name>
    <dbReference type="NCBI Taxonomy" id="70667"/>
    <lineage>
        <taxon>Eukaryota</taxon>
        <taxon>Metazoa</taxon>
        <taxon>Spiralia</taxon>
        <taxon>Lophotrochozoa</taxon>
        <taxon>Platyhelminthes</taxon>
        <taxon>Cestoda</taxon>
        <taxon>Eucestoda</taxon>
        <taxon>Diphyllobothriidea</taxon>
        <taxon>Diphyllobothriidae</taxon>
        <taxon>Schistocephalus</taxon>
    </lineage>
</organism>
<feature type="compositionally biased region" description="Polar residues" evidence="7">
    <location>
        <begin position="228"/>
        <end position="238"/>
    </location>
</feature>
<dbReference type="SUPFAM" id="SSF52540">
    <property type="entry name" value="P-loop containing nucleoside triphosphate hydrolases"/>
    <property type="match status" value="2"/>
</dbReference>
<evidence type="ECO:0000256" key="5">
    <source>
        <dbReference type="ARBA" id="ARBA00022840"/>
    </source>
</evidence>
<feature type="compositionally biased region" description="Polar residues" evidence="7">
    <location>
        <begin position="1069"/>
        <end position="1081"/>
    </location>
</feature>
<feature type="region of interest" description="Disordered" evidence="7">
    <location>
        <begin position="1069"/>
        <end position="1221"/>
    </location>
</feature>
<dbReference type="Gene3D" id="3.40.50.300">
    <property type="entry name" value="P-loop containing nucleotide triphosphate hydrolases"/>
    <property type="match status" value="1"/>
</dbReference>
<accession>A0A183S878</accession>
<feature type="compositionally biased region" description="Basic and acidic residues" evidence="7">
    <location>
        <begin position="709"/>
        <end position="725"/>
    </location>
</feature>
<dbReference type="SMART" id="SM00487">
    <property type="entry name" value="DEXDc"/>
    <property type="match status" value="1"/>
</dbReference>
<feature type="compositionally biased region" description="Low complexity" evidence="7">
    <location>
        <begin position="574"/>
        <end position="587"/>
    </location>
</feature>
<dbReference type="InterPro" id="IPR038718">
    <property type="entry name" value="SNF2-like_sf"/>
</dbReference>
<dbReference type="InterPro" id="IPR000330">
    <property type="entry name" value="SNF2_N"/>
</dbReference>
<name>A0A183S878_SCHSO</name>
<feature type="region of interest" description="Disordered" evidence="7">
    <location>
        <begin position="435"/>
        <end position="486"/>
    </location>
</feature>
<feature type="domain" description="Helicase ATP-binding" evidence="8">
    <location>
        <begin position="1312"/>
        <end position="1491"/>
    </location>
</feature>
<dbReference type="WBParaSite" id="SSLN_0000044501-mRNA-1">
    <property type="protein sequence ID" value="SSLN_0000044501-mRNA-1"/>
    <property type="gene ID" value="SSLN_0000044501"/>
</dbReference>
<feature type="domain" description="Helicase C-terminal" evidence="9">
    <location>
        <begin position="1683"/>
        <end position="1879"/>
    </location>
</feature>
<dbReference type="STRING" id="70667.A0A183S878"/>
<feature type="compositionally biased region" description="Basic and acidic residues" evidence="7">
    <location>
        <begin position="1190"/>
        <end position="1210"/>
    </location>
</feature>
<keyword evidence="6" id="KW-0539">Nucleus</keyword>
<dbReference type="Gene3D" id="2.40.50.40">
    <property type="match status" value="2"/>
</dbReference>
<dbReference type="EMBL" id="UYSU01000290">
    <property type="protein sequence ID" value="VDL85584.1"/>
    <property type="molecule type" value="Genomic_DNA"/>
</dbReference>
<dbReference type="FunFam" id="3.40.50.10810:FF:000003">
    <property type="entry name" value="chromodomain-helicase-DNA-binding protein 8 isoform X4"/>
    <property type="match status" value="1"/>
</dbReference>
<feature type="region of interest" description="Disordered" evidence="7">
    <location>
        <begin position="331"/>
        <end position="404"/>
    </location>
</feature>
<dbReference type="InterPro" id="IPR014001">
    <property type="entry name" value="Helicase_ATP-bd"/>
</dbReference>
<dbReference type="GO" id="GO:0042393">
    <property type="term" value="F:histone binding"/>
    <property type="evidence" value="ECO:0007669"/>
    <property type="project" value="TreeGrafter"/>
</dbReference>
<keyword evidence="2" id="KW-0677">Repeat</keyword>
<dbReference type="GO" id="GO:0003677">
    <property type="term" value="F:DNA binding"/>
    <property type="evidence" value="ECO:0007669"/>
    <property type="project" value="TreeGrafter"/>
</dbReference>
<feature type="compositionally biased region" description="Polar residues" evidence="7">
    <location>
        <begin position="551"/>
        <end position="561"/>
    </location>
</feature>
<dbReference type="GO" id="GO:0016887">
    <property type="term" value="F:ATP hydrolysis activity"/>
    <property type="evidence" value="ECO:0007669"/>
    <property type="project" value="TreeGrafter"/>
</dbReference>
<evidence type="ECO:0000259" key="9">
    <source>
        <dbReference type="PROSITE" id="PS51194"/>
    </source>
</evidence>
<dbReference type="GO" id="GO:0010468">
    <property type="term" value="P:regulation of gene expression"/>
    <property type="evidence" value="ECO:0007669"/>
    <property type="project" value="TreeGrafter"/>
</dbReference>
<feature type="compositionally biased region" description="Basic and acidic residues" evidence="7">
    <location>
        <begin position="734"/>
        <end position="744"/>
    </location>
</feature>